<feature type="region of interest" description="Disordered" evidence="1">
    <location>
        <begin position="1"/>
        <end position="41"/>
    </location>
</feature>
<proteinExistence type="predicted"/>
<protein>
    <submittedName>
        <fullName evidence="2">CPC_1213 family protein</fullName>
    </submittedName>
</protein>
<evidence type="ECO:0000256" key="1">
    <source>
        <dbReference type="SAM" id="MobiDB-lite"/>
    </source>
</evidence>
<evidence type="ECO:0000313" key="2">
    <source>
        <dbReference type="EMBL" id="MDC4241066.1"/>
    </source>
</evidence>
<comment type="caution">
    <text evidence="2">The sequence shown here is derived from an EMBL/GenBank/DDBJ whole genome shotgun (WGS) entry which is preliminary data.</text>
</comment>
<dbReference type="NCBIfam" id="NF040908">
    <property type="entry name" value="CPC_1213_fam"/>
    <property type="match status" value="1"/>
</dbReference>
<reference evidence="2" key="1">
    <citation type="submission" date="2022-05" db="EMBL/GenBank/DDBJ databases">
        <title>Draft genome sequence of Clostridium tertium strain CP3 isolated from Peru.</title>
        <authorList>
            <person name="Hurtado R."/>
            <person name="Lima L."/>
            <person name="Sousa T."/>
            <person name="Jaiswal A.K."/>
            <person name="Tiwari S."/>
            <person name="Maturrano L."/>
            <person name="Brenig B."/>
            <person name="Azevedo V."/>
        </authorList>
    </citation>
    <scope>NUCLEOTIDE SEQUENCE</scope>
    <source>
        <strain evidence="2">CP3</strain>
    </source>
</reference>
<dbReference type="RefSeq" id="WP_008679326.1">
    <property type="nucleotide sequence ID" value="NZ_BAAACM010000021.1"/>
</dbReference>
<evidence type="ECO:0000313" key="3">
    <source>
        <dbReference type="Proteomes" id="UP001141183"/>
    </source>
</evidence>
<feature type="compositionally biased region" description="Basic residues" evidence="1">
    <location>
        <begin position="1"/>
        <end position="14"/>
    </location>
</feature>
<keyword evidence="3" id="KW-1185">Reference proteome</keyword>
<sequence length="41" mass="4682">MGKKSKNSHKKHINHNPQVESVKAAFGEPKAKEHDKKDFII</sequence>
<feature type="compositionally biased region" description="Basic and acidic residues" evidence="1">
    <location>
        <begin position="29"/>
        <end position="41"/>
    </location>
</feature>
<dbReference type="Proteomes" id="UP001141183">
    <property type="component" value="Unassembled WGS sequence"/>
</dbReference>
<accession>A0A9X3XM34</accession>
<dbReference type="InterPro" id="IPR053788">
    <property type="entry name" value="CPC_1213-like"/>
</dbReference>
<gene>
    <name evidence="2" type="ORF">NE398_12940</name>
</gene>
<dbReference type="AlphaFoldDB" id="A0A9X3XM34"/>
<name>A0A9X3XM34_9CLOT</name>
<dbReference type="GeneID" id="93045275"/>
<dbReference type="EMBL" id="JAMRYU010000013">
    <property type="protein sequence ID" value="MDC4241066.1"/>
    <property type="molecule type" value="Genomic_DNA"/>
</dbReference>
<organism evidence="2 3">
    <name type="scientific">Clostridium tertium</name>
    <dbReference type="NCBI Taxonomy" id="1559"/>
    <lineage>
        <taxon>Bacteria</taxon>
        <taxon>Bacillati</taxon>
        <taxon>Bacillota</taxon>
        <taxon>Clostridia</taxon>
        <taxon>Eubacteriales</taxon>
        <taxon>Clostridiaceae</taxon>
        <taxon>Clostridium</taxon>
    </lineage>
</organism>